<protein>
    <submittedName>
        <fullName evidence="4">Ppx/GppA family phosphatase</fullName>
    </submittedName>
</protein>
<dbReference type="InterPro" id="IPR003695">
    <property type="entry name" value="Ppx_GppA_N"/>
</dbReference>
<keyword evidence="1" id="KW-0378">Hydrolase</keyword>
<reference evidence="4" key="1">
    <citation type="submission" date="2022-06" db="EMBL/GenBank/DDBJ databases">
        <title>New Polynucleobacter species.</title>
        <authorList>
            <person name="Hahn M.W."/>
        </authorList>
    </citation>
    <scope>NUCLEOTIDE SEQUENCE</scope>
    <source>
        <strain evidence="4">UK-FUSCHL-C3</strain>
    </source>
</reference>
<dbReference type="GO" id="GO:0016462">
    <property type="term" value="F:pyrophosphatase activity"/>
    <property type="evidence" value="ECO:0007669"/>
    <property type="project" value="TreeGrafter"/>
</dbReference>
<organism evidence="4">
    <name type="scientific">Polynucleobacter sp. UK-FUSCHL-C3</name>
    <dbReference type="NCBI Taxonomy" id="2955208"/>
    <lineage>
        <taxon>Bacteria</taxon>
        <taxon>Pseudomonadati</taxon>
        <taxon>Pseudomonadota</taxon>
        <taxon>Betaproteobacteria</taxon>
        <taxon>Burkholderiales</taxon>
        <taxon>Burkholderiaceae</taxon>
        <taxon>Polynucleobacter</taxon>
    </lineage>
</organism>
<dbReference type="InterPro" id="IPR050273">
    <property type="entry name" value="GppA/Ppx_hydrolase"/>
</dbReference>
<evidence type="ECO:0000256" key="1">
    <source>
        <dbReference type="ARBA" id="ARBA00022801"/>
    </source>
</evidence>
<dbReference type="Pfam" id="PF02541">
    <property type="entry name" value="Ppx-GppA"/>
    <property type="match status" value="1"/>
</dbReference>
<dbReference type="InterPro" id="IPR030673">
    <property type="entry name" value="PyroPPase_GppA_Ppx"/>
</dbReference>
<name>A0AAU8A5E4_9BURK</name>
<dbReference type="PANTHER" id="PTHR30005">
    <property type="entry name" value="EXOPOLYPHOSPHATASE"/>
    <property type="match status" value="1"/>
</dbReference>
<dbReference type="EMBL" id="CP099959">
    <property type="protein sequence ID" value="XCC58649.1"/>
    <property type="molecule type" value="Genomic_DNA"/>
</dbReference>
<gene>
    <name evidence="4" type="ORF">NKE59_06045</name>
</gene>
<accession>A0AAU8A5E4</accession>
<sequence length="484" mass="53837">MQLRTIDTLREPVRLAAGLTPGKVLDDEAIKRGLEAILRFGERLRGFRPEQVRAVATNTLRVARNAQKFVQEAQIALGFPIEVIAGVEEARLIYIGTSHEAPAVSGNRLVIDVGGGSSEFIIGKGYEPKLLESLYIGCVSHSIRFFPNGAIDSHAFKEAELAARREVQVIKGRFHKSGWNQVIGSSGTARALADLIADNKLNGPEEKNGQDSTSSGLDGVITLQGLKGLKHRLLDFDHIDRVTLINLKEDRRPVLPGGLSIMLAIFDELGIERMEVSDAALRVGVLYDLLGRTQHHDMRFVTVEQFMTRYAVDREQAHRLGTLAAEFLSQLPKPSHESRSDNLALLAWSANLHEIGLSISHNGYHKHSAYISANADMPGFSKNDQARLAALLLGHTGKLGKLSNNANFSDWRMLFCIRLAHVLCRSRTDEHLPKVKVRSPDSESFEVQLDHDWAQAHPLTEFSLRKEAAEWERIGYRYTLKLTN</sequence>
<evidence type="ECO:0000313" key="4">
    <source>
        <dbReference type="EMBL" id="XCC58649.1"/>
    </source>
</evidence>
<dbReference type="CDD" id="cd24053">
    <property type="entry name" value="ASKHA_NBD_EcPPX-GppA-like"/>
    <property type="match status" value="1"/>
</dbReference>
<feature type="domain" description="Ppx/GppA phosphatase C-terminal" evidence="3">
    <location>
        <begin position="299"/>
        <end position="467"/>
    </location>
</feature>
<dbReference type="Gene3D" id="3.30.420.150">
    <property type="entry name" value="Exopolyphosphatase. Domain 2"/>
    <property type="match status" value="1"/>
</dbReference>
<dbReference type="AlphaFoldDB" id="A0AAU8A5E4"/>
<dbReference type="PIRSF" id="PIRSF001267">
    <property type="entry name" value="Pyrophosphatase_GppA_Ppx"/>
    <property type="match status" value="1"/>
</dbReference>
<dbReference type="Gene3D" id="3.30.420.40">
    <property type="match status" value="1"/>
</dbReference>
<dbReference type="SUPFAM" id="SSF109604">
    <property type="entry name" value="HD-domain/PDEase-like"/>
    <property type="match status" value="1"/>
</dbReference>
<dbReference type="InterPro" id="IPR048950">
    <property type="entry name" value="Ppx_GppA_C"/>
</dbReference>
<dbReference type="Gene3D" id="1.10.3210.10">
    <property type="entry name" value="Hypothetical protein af1432"/>
    <property type="match status" value="1"/>
</dbReference>
<dbReference type="RefSeq" id="WP_353439922.1">
    <property type="nucleotide sequence ID" value="NZ_CP099959.1"/>
</dbReference>
<evidence type="ECO:0000259" key="2">
    <source>
        <dbReference type="Pfam" id="PF02541"/>
    </source>
</evidence>
<dbReference type="PANTHER" id="PTHR30005:SF0">
    <property type="entry name" value="RETROGRADE REGULATION PROTEIN 2"/>
    <property type="match status" value="1"/>
</dbReference>
<dbReference type="InterPro" id="IPR043129">
    <property type="entry name" value="ATPase_NBD"/>
</dbReference>
<feature type="domain" description="Ppx/GppA phosphatase N-terminal" evidence="2">
    <location>
        <begin position="5"/>
        <end position="291"/>
    </location>
</feature>
<proteinExistence type="predicted"/>
<dbReference type="SUPFAM" id="SSF53067">
    <property type="entry name" value="Actin-like ATPase domain"/>
    <property type="match status" value="2"/>
</dbReference>
<dbReference type="Pfam" id="PF21447">
    <property type="entry name" value="Ppx-GppA_III"/>
    <property type="match status" value="1"/>
</dbReference>
<evidence type="ECO:0000259" key="3">
    <source>
        <dbReference type="Pfam" id="PF21447"/>
    </source>
</evidence>